<keyword evidence="3" id="KW-1185">Reference proteome</keyword>
<evidence type="ECO:0000313" key="2">
    <source>
        <dbReference type="EMBL" id="GES81454.1"/>
    </source>
</evidence>
<dbReference type="PANTHER" id="PTHR43313:SF1">
    <property type="entry name" value="3BETA-HYDROXYSTEROID DEHYDROGENASE DHS-16"/>
    <property type="match status" value="1"/>
</dbReference>
<dbReference type="InterPro" id="IPR002347">
    <property type="entry name" value="SDR_fam"/>
</dbReference>
<organism evidence="1 3">
    <name type="scientific">Rhizophagus clarus</name>
    <dbReference type="NCBI Taxonomy" id="94130"/>
    <lineage>
        <taxon>Eukaryota</taxon>
        <taxon>Fungi</taxon>
        <taxon>Fungi incertae sedis</taxon>
        <taxon>Mucoromycota</taxon>
        <taxon>Glomeromycotina</taxon>
        <taxon>Glomeromycetes</taxon>
        <taxon>Glomerales</taxon>
        <taxon>Glomeraceae</taxon>
        <taxon>Rhizophagus</taxon>
    </lineage>
</organism>
<sequence length="351" mass="39360">MGIISYVGSFFATPPPNQKFAERYVLVTGCDSGIGNLIAKALHRRGYCVFAGCLTESAFRDFLVQPAPNFRPFLLDLTKEQSIQQCARMVSHETKEKGLFALINNAGCNEGFAFEFTSAEQIEKTMEVNFMGPIKMIKALLPNLRQNIKYNMKKPSKDQDIYPRIINMTSVLGRTTVPFYGAFSASKHALEAMLDTIRVELLPWKIHITMIEPGPIKSRLSHPDLTEISKKFFSSPEITENTLTLYGEDYIQKVIEFWQKIHSGQDSPKEIVRTVVEAVEVGFPNDRYVVGTIAKAQVLLHNVLPRWVIDLAWGSLIRLVGIWPKEVKELEDGLLNDDVSAPAASSSTSTK</sequence>
<dbReference type="OrthoDB" id="2102561at2759"/>
<dbReference type="Pfam" id="PF00106">
    <property type="entry name" value="adh_short"/>
    <property type="match status" value="1"/>
</dbReference>
<dbReference type="Gene3D" id="3.40.50.720">
    <property type="entry name" value="NAD(P)-binding Rossmann-like Domain"/>
    <property type="match status" value="1"/>
</dbReference>
<comment type="caution">
    <text evidence="1">The sequence shown here is derived from an EMBL/GenBank/DDBJ whole genome shotgun (WGS) entry which is preliminary data.</text>
</comment>
<dbReference type="InterPro" id="IPR036291">
    <property type="entry name" value="NAD(P)-bd_dom_sf"/>
</dbReference>
<dbReference type="SUPFAM" id="SSF51735">
    <property type="entry name" value="NAD(P)-binding Rossmann-fold domains"/>
    <property type="match status" value="1"/>
</dbReference>
<dbReference type="GO" id="GO:0008202">
    <property type="term" value="P:steroid metabolic process"/>
    <property type="evidence" value="ECO:0007669"/>
    <property type="project" value="TreeGrafter"/>
</dbReference>
<dbReference type="Proteomes" id="UP000247702">
    <property type="component" value="Unassembled WGS sequence"/>
</dbReference>
<protein>
    <submittedName>
        <fullName evidence="2">SDR family oxidoreductase</fullName>
    </submittedName>
</protein>
<dbReference type="PRINTS" id="PR00081">
    <property type="entry name" value="GDHRDH"/>
</dbReference>
<dbReference type="PANTHER" id="PTHR43313">
    <property type="entry name" value="SHORT-CHAIN DEHYDROGENASE/REDUCTASE FAMILY 9C"/>
    <property type="match status" value="1"/>
</dbReference>
<name>A0A2Z6R449_9GLOM</name>
<evidence type="ECO:0000313" key="1">
    <source>
        <dbReference type="EMBL" id="GBB96890.1"/>
    </source>
</evidence>
<evidence type="ECO:0000313" key="3">
    <source>
        <dbReference type="Proteomes" id="UP000247702"/>
    </source>
</evidence>
<accession>A0A2Z6R449</accession>
<proteinExistence type="predicted"/>
<dbReference type="STRING" id="94130.A0A2Z6R449"/>
<dbReference type="EMBL" id="BLAL01000054">
    <property type="protein sequence ID" value="GES81454.1"/>
    <property type="molecule type" value="Genomic_DNA"/>
</dbReference>
<dbReference type="EMBL" id="BEXD01002073">
    <property type="protein sequence ID" value="GBB96890.1"/>
    <property type="molecule type" value="Genomic_DNA"/>
</dbReference>
<reference evidence="2" key="2">
    <citation type="submission" date="2019-10" db="EMBL/GenBank/DDBJ databases">
        <title>Conservation and host-specific expression of non-tandemly repeated heterogenous ribosome RNA gene in arbuscular mycorrhizal fungi.</title>
        <authorList>
            <person name="Maeda T."/>
            <person name="Kobayashi Y."/>
            <person name="Nakagawa T."/>
            <person name="Ezawa T."/>
            <person name="Yamaguchi K."/>
            <person name="Bino T."/>
            <person name="Nishimoto Y."/>
            <person name="Shigenobu S."/>
            <person name="Kawaguchi M."/>
        </authorList>
    </citation>
    <scope>NUCLEOTIDE SEQUENCE</scope>
    <source>
        <strain evidence="2">HR1</strain>
    </source>
</reference>
<dbReference type="AlphaFoldDB" id="A0A2Z6R449"/>
<dbReference type="Proteomes" id="UP000615446">
    <property type="component" value="Unassembled WGS sequence"/>
</dbReference>
<gene>
    <name evidence="2" type="ORF">RCL2_000869800</name>
    <name evidence="1" type="ORF">RclHR1_28640001</name>
</gene>
<dbReference type="GO" id="GO:0016491">
    <property type="term" value="F:oxidoreductase activity"/>
    <property type="evidence" value="ECO:0007669"/>
    <property type="project" value="TreeGrafter"/>
</dbReference>
<reference evidence="1 3" key="1">
    <citation type="submission" date="2017-11" db="EMBL/GenBank/DDBJ databases">
        <title>The genome of Rhizophagus clarus HR1 reveals common genetic basis of auxotrophy among arbuscular mycorrhizal fungi.</title>
        <authorList>
            <person name="Kobayashi Y."/>
        </authorList>
    </citation>
    <scope>NUCLEOTIDE SEQUENCE [LARGE SCALE GENOMIC DNA]</scope>
    <source>
        <strain evidence="1 3">HR1</strain>
    </source>
</reference>